<feature type="repeat" description="WD" evidence="9">
    <location>
        <begin position="472"/>
        <end position="513"/>
    </location>
</feature>
<dbReference type="InterPro" id="IPR001680">
    <property type="entry name" value="WD40_rpt"/>
</dbReference>
<dbReference type="FunFam" id="2.130.10.10:FF:000058">
    <property type="entry name" value="striatin isoform X1"/>
    <property type="match status" value="1"/>
</dbReference>
<dbReference type="PANTHER" id="PTHR15653">
    <property type="entry name" value="STRIATIN"/>
    <property type="match status" value="1"/>
</dbReference>
<feature type="compositionally biased region" description="Basic and acidic residues" evidence="10">
    <location>
        <begin position="292"/>
        <end position="302"/>
    </location>
</feature>
<dbReference type="PANTHER" id="PTHR15653:SF2">
    <property type="entry name" value="STRIATIN"/>
    <property type="match status" value="1"/>
</dbReference>
<feature type="compositionally biased region" description="Polar residues" evidence="10">
    <location>
        <begin position="148"/>
        <end position="158"/>
    </location>
</feature>
<dbReference type="InterPro" id="IPR020472">
    <property type="entry name" value="WD40_PAC1"/>
</dbReference>
<evidence type="ECO:0000256" key="4">
    <source>
        <dbReference type="ARBA" id="ARBA00022553"/>
    </source>
</evidence>
<dbReference type="GO" id="GO:0044877">
    <property type="term" value="F:protein-containing complex binding"/>
    <property type="evidence" value="ECO:0007669"/>
    <property type="project" value="TreeGrafter"/>
</dbReference>
<accession>A0AAZ3P7K3</accession>
<dbReference type="Gene3D" id="1.20.5.300">
    <property type="match status" value="1"/>
</dbReference>
<evidence type="ECO:0000256" key="8">
    <source>
        <dbReference type="ARBA" id="ARBA00023054"/>
    </source>
</evidence>
<dbReference type="InterPro" id="IPR036322">
    <property type="entry name" value="WD40_repeat_dom_sf"/>
</dbReference>
<evidence type="ECO:0000256" key="6">
    <source>
        <dbReference type="ARBA" id="ARBA00022737"/>
    </source>
</evidence>
<keyword evidence="4" id="KW-0597">Phosphoprotein</keyword>
<dbReference type="Ensembl" id="ENSOTST00005132192.1">
    <property type="protein sequence ID" value="ENSOTSP00005112490.1"/>
    <property type="gene ID" value="ENSOTSG00005071154.1"/>
</dbReference>
<dbReference type="PROSITE" id="PS50294">
    <property type="entry name" value="WD_REPEATS_REGION"/>
    <property type="match status" value="4"/>
</dbReference>
<evidence type="ECO:0000256" key="3">
    <source>
        <dbReference type="ARBA" id="ARBA00022490"/>
    </source>
</evidence>
<reference evidence="13" key="1">
    <citation type="journal article" date="2018" name="PLoS ONE">
        <title>Chinook salmon (Oncorhynchus tshawytscha) genome and transcriptome.</title>
        <authorList>
            <person name="Christensen K.A."/>
            <person name="Leong J.S."/>
            <person name="Sakhrani D."/>
            <person name="Biagi C.A."/>
            <person name="Minkley D.R."/>
            <person name="Withler R.E."/>
            <person name="Rondeau E.B."/>
            <person name="Koop B.F."/>
            <person name="Devlin R.H."/>
        </authorList>
    </citation>
    <scope>NUCLEOTIDE SEQUENCE [LARGE SCALE GENOMIC DNA]</scope>
</reference>
<dbReference type="InterPro" id="IPR015943">
    <property type="entry name" value="WD40/YVTN_repeat-like_dom_sf"/>
</dbReference>
<dbReference type="Pfam" id="PF00400">
    <property type="entry name" value="WD40"/>
    <property type="match status" value="5"/>
</dbReference>
<feature type="compositionally biased region" description="Polar residues" evidence="10">
    <location>
        <begin position="177"/>
        <end position="187"/>
    </location>
</feature>
<dbReference type="PRINTS" id="PR00320">
    <property type="entry name" value="GPROTEINBRPT"/>
</dbReference>
<evidence type="ECO:0000256" key="9">
    <source>
        <dbReference type="PROSITE-ProRule" id="PRU00221"/>
    </source>
</evidence>
<feature type="region of interest" description="Disordered" evidence="10">
    <location>
        <begin position="145"/>
        <end position="206"/>
    </location>
</feature>
<dbReference type="InterPro" id="IPR051488">
    <property type="entry name" value="WD_repeat_striatin"/>
</dbReference>
<dbReference type="PROSITE" id="PS00678">
    <property type="entry name" value="WD_REPEATS_1"/>
    <property type="match status" value="2"/>
</dbReference>
<dbReference type="CDD" id="cd00200">
    <property type="entry name" value="WD40"/>
    <property type="match status" value="1"/>
</dbReference>
<reference evidence="12" key="2">
    <citation type="submission" date="2025-08" db="UniProtKB">
        <authorList>
            <consortium name="Ensembl"/>
        </authorList>
    </citation>
    <scope>IDENTIFICATION</scope>
</reference>
<evidence type="ECO:0000313" key="12">
    <source>
        <dbReference type="Ensembl" id="ENSOTSP00005112490.1"/>
    </source>
</evidence>
<comment type="subcellular location">
    <subcellularLocation>
        <location evidence="1">Cytoplasm</location>
    </subcellularLocation>
</comment>
<reference evidence="12" key="3">
    <citation type="submission" date="2025-09" db="UniProtKB">
        <authorList>
            <consortium name="Ensembl"/>
        </authorList>
    </citation>
    <scope>IDENTIFICATION</scope>
</reference>
<organism evidence="12 13">
    <name type="scientific">Oncorhynchus tshawytscha</name>
    <name type="common">Chinook salmon</name>
    <name type="synonym">Salmo tshawytscha</name>
    <dbReference type="NCBI Taxonomy" id="74940"/>
    <lineage>
        <taxon>Eukaryota</taxon>
        <taxon>Metazoa</taxon>
        <taxon>Chordata</taxon>
        <taxon>Craniata</taxon>
        <taxon>Vertebrata</taxon>
        <taxon>Euteleostomi</taxon>
        <taxon>Actinopterygii</taxon>
        <taxon>Neopterygii</taxon>
        <taxon>Teleostei</taxon>
        <taxon>Protacanthopterygii</taxon>
        <taxon>Salmoniformes</taxon>
        <taxon>Salmonidae</taxon>
        <taxon>Salmoninae</taxon>
        <taxon>Oncorhynchus</taxon>
    </lineage>
</organism>
<evidence type="ECO:0000256" key="7">
    <source>
        <dbReference type="ARBA" id="ARBA00022860"/>
    </source>
</evidence>
<evidence type="ECO:0000256" key="5">
    <source>
        <dbReference type="ARBA" id="ARBA00022574"/>
    </source>
</evidence>
<feature type="domain" description="Striatin N-terminal" evidence="11">
    <location>
        <begin position="42"/>
        <end position="107"/>
    </location>
</feature>
<dbReference type="Gene3D" id="2.130.10.10">
    <property type="entry name" value="YVTN repeat-like/Quinoprotein amine dehydrogenase"/>
    <property type="match status" value="3"/>
</dbReference>
<dbReference type="Proteomes" id="UP000694402">
    <property type="component" value="Unassembled WGS sequence"/>
</dbReference>
<dbReference type="PROSITE" id="PS50082">
    <property type="entry name" value="WD_REPEATS_2"/>
    <property type="match status" value="4"/>
</dbReference>
<evidence type="ECO:0000256" key="1">
    <source>
        <dbReference type="ARBA" id="ARBA00004496"/>
    </source>
</evidence>
<proteinExistence type="inferred from homology"/>
<feature type="repeat" description="WD" evidence="9">
    <location>
        <begin position="608"/>
        <end position="649"/>
    </location>
</feature>
<dbReference type="Pfam" id="PF08232">
    <property type="entry name" value="Striatin"/>
    <property type="match status" value="1"/>
</dbReference>
<dbReference type="InterPro" id="IPR013258">
    <property type="entry name" value="Striatin_N"/>
</dbReference>
<feature type="repeat" description="WD" evidence="9">
    <location>
        <begin position="419"/>
        <end position="451"/>
    </location>
</feature>
<dbReference type="SMART" id="SM00320">
    <property type="entry name" value="WD40"/>
    <property type="match status" value="6"/>
</dbReference>
<dbReference type="GO" id="GO:0070016">
    <property type="term" value="F:armadillo repeat domain binding"/>
    <property type="evidence" value="ECO:0007669"/>
    <property type="project" value="TreeGrafter"/>
</dbReference>
<dbReference type="FunFam" id="1.20.5.300:FF:000001">
    <property type="entry name" value="striatin isoform X1"/>
    <property type="match status" value="1"/>
</dbReference>
<name>A0AAZ3P7K3_ONCTS</name>
<dbReference type="SUPFAM" id="SSF50978">
    <property type="entry name" value="WD40 repeat-like"/>
    <property type="match status" value="1"/>
</dbReference>
<keyword evidence="3" id="KW-0963">Cytoplasm</keyword>
<dbReference type="InterPro" id="IPR019775">
    <property type="entry name" value="WD40_repeat_CS"/>
</dbReference>
<dbReference type="GO" id="GO:0005516">
    <property type="term" value="F:calmodulin binding"/>
    <property type="evidence" value="ECO:0007669"/>
    <property type="project" value="UniProtKB-KW"/>
</dbReference>
<evidence type="ECO:0000256" key="10">
    <source>
        <dbReference type="SAM" id="MobiDB-lite"/>
    </source>
</evidence>
<feature type="repeat" description="WD" evidence="9">
    <location>
        <begin position="366"/>
        <end position="407"/>
    </location>
</feature>
<dbReference type="GO" id="GO:0051721">
    <property type="term" value="F:protein phosphatase 2A binding"/>
    <property type="evidence" value="ECO:0007669"/>
    <property type="project" value="TreeGrafter"/>
</dbReference>
<keyword evidence="5 9" id="KW-0853">WD repeat</keyword>
<keyword evidence="6" id="KW-0677">Repeat</keyword>
<protein>
    <recommendedName>
        <fullName evidence="11">Striatin N-terminal domain-containing protein</fullName>
    </recommendedName>
</protein>
<evidence type="ECO:0000313" key="13">
    <source>
        <dbReference type="Proteomes" id="UP000694402"/>
    </source>
</evidence>
<keyword evidence="13" id="KW-1185">Reference proteome</keyword>
<feature type="region of interest" description="Disordered" evidence="10">
    <location>
        <begin position="270"/>
        <end position="305"/>
    </location>
</feature>
<evidence type="ECO:0000256" key="2">
    <source>
        <dbReference type="ARBA" id="ARBA00009616"/>
    </source>
</evidence>
<dbReference type="GeneTree" id="ENSGT00950000183095"/>
<dbReference type="GO" id="GO:0005737">
    <property type="term" value="C:cytoplasm"/>
    <property type="evidence" value="ECO:0007669"/>
    <property type="project" value="UniProtKB-SubCell"/>
</dbReference>
<dbReference type="FunFam" id="2.130.10.10:FF:000498">
    <property type="entry name" value="Striatin 3"/>
    <property type="match status" value="1"/>
</dbReference>
<dbReference type="GO" id="GO:0030425">
    <property type="term" value="C:dendrite"/>
    <property type="evidence" value="ECO:0007669"/>
    <property type="project" value="TreeGrafter"/>
</dbReference>
<keyword evidence="7" id="KW-0112">Calmodulin-binding</keyword>
<keyword evidence="8" id="KW-0175">Coiled coil</keyword>
<evidence type="ECO:0000259" key="11">
    <source>
        <dbReference type="Pfam" id="PF08232"/>
    </source>
</evidence>
<sequence>MDEQAGPGVFFNNNNNSILAGVGKVLLPEGDAGEADRSPYSIPGILHFLQHEWARFEVDRAQWEVDRAELQAQTAFLQGERKGQENLKKDLVRRIKMLEYVLKQERYVTEPDDHLWVSCGVDMQTVIKCQTLVACETISMLMVRKKPPSSSSPALNMDTSEDPDAEDALKGFDFLSSPDNMDTSPESRSAADGTDWEKEEQSAMSEAWDVDQGLITKLKEEYRKERKGKKGERVMYTTGLSLFKHFPPTCFLSQGPNRSKLQDMLANLRDQEDMSPREPSSPQARSNAPRLNEQHQDNRSDEVEVLTFPPSSGKSFIMGPDENMEAELGLGELAGLTVANEADSLAYDMSNNKDALRRTWNPKLTLRSHFDGVRGLAFHPIEPVLVTASEDHTLKMWNLQKTAPAKKNASVDVEPMYTFRAHQGAVLCVVMSSTGEQCFSGGLDGTIQSWNTPNPNLDPYDSYEPSVLRGALCGHTDSVWGLVYSGVHRRLLSCSGDGTVKLWDASDTKPALVTFQNKEFGVPSSVDLLCSDPAHMVTSFTSGRIGLFNMETQQLVLSLESQSVLSPGTRCQINKVLSHPTLPITITAEEDRHIKFFDNNTGKLIHSMVAHLDAVTSLAVDPNGLYLMSGSHDCSIRLWNLETKTCIQEFTAHRKKNDESIHDVAFHPSKAYIASAGADALAKVFV</sequence>
<gene>
    <name evidence="12" type="primary">STRN</name>
</gene>
<dbReference type="AlphaFoldDB" id="A0AAZ3P7K3"/>
<comment type="similarity">
    <text evidence="2">Belongs to the WD repeat striatin family.</text>
</comment>